<keyword evidence="3 9" id="KW-0285">Flavoprotein</keyword>
<feature type="domain" description="FAD/NAD(P)-binding" evidence="11">
    <location>
        <begin position="9"/>
        <end position="323"/>
    </location>
</feature>
<keyword evidence="4 9" id="KW-0274">FAD</keyword>
<gene>
    <name evidence="12" type="ORF">CKO45_15465</name>
</gene>
<dbReference type="PANTHER" id="PTHR43014">
    <property type="entry name" value="MERCURIC REDUCTASE"/>
    <property type="match status" value="1"/>
</dbReference>
<dbReference type="RefSeq" id="WP_133221035.1">
    <property type="nucleotide sequence ID" value="NZ_NRSG01000113.1"/>
</dbReference>
<dbReference type="PIRSF" id="PIRSF000350">
    <property type="entry name" value="Mercury_reductase_MerA"/>
    <property type="match status" value="1"/>
</dbReference>
<comment type="similarity">
    <text evidence="2 9">Belongs to the class-I pyridine nucleotide-disulfide oxidoreductase family.</text>
</comment>
<evidence type="ECO:0000256" key="1">
    <source>
        <dbReference type="ARBA" id="ARBA00001974"/>
    </source>
</evidence>
<keyword evidence="8 9" id="KW-0676">Redox-active center</keyword>
<name>A0ABS1CZ74_9PROT</name>
<evidence type="ECO:0000313" key="13">
    <source>
        <dbReference type="Proteomes" id="UP000697995"/>
    </source>
</evidence>
<dbReference type="InterPro" id="IPR012999">
    <property type="entry name" value="Pyr_OxRdtase_I_AS"/>
</dbReference>
<evidence type="ECO:0000256" key="7">
    <source>
        <dbReference type="ARBA" id="ARBA00023157"/>
    </source>
</evidence>
<evidence type="ECO:0000256" key="4">
    <source>
        <dbReference type="ARBA" id="ARBA00022827"/>
    </source>
</evidence>
<dbReference type="InterPro" id="IPR023753">
    <property type="entry name" value="FAD/NAD-binding_dom"/>
</dbReference>
<dbReference type="InterPro" id="IPR001100">
    <property type="entry name" value="Pyr_nuc-diS_OxRdtase"/>
</dbReference>
<dbReference type="InterPro" id="IPR016156">
    <property type="entry name" value="FAD/NAD-linked_Rdtase_dimer_sf"/>
</dbReference>
<accession>A0ABS1CZ74</accession>
<dbReference type="InterPro" id="IPR004099">
    <property type="entry name" value="Pyr_nucl-diS_OxRdtase_dimer"/>
</dbReference>
<comment type="caution">
    <text evidence="12">The sequence shown here is derived from an EMBL/GenBank/DDBJ whole genome shotgun (WGS) entry which is preliminary data.</text>
</comment>
<keyword evidence="5" id="KW-0521">NADP</keyword>
<reference evidence="12 13" key="1">
    <citation type="journal article" date="2020" name="Microorganisms">
        <title>Osmotic Adaptation and Compatible Solute Biosynthesis of Phototrophic Bacteria as Revealed from Genome Analyses.</title>
        <authorList>
            <person name="Imhoff J.F."/>
            <person name="Rahn T."/>
            <person name="Kunzel S."/>
            <person name="Keller A."/>
            <person name="Neulinger S.C."/>
        </authorList>
    </citation>
    <scope>NUCLEOTIDE SEQUENCE [LARGE SCALE GENOMIC DNA]</scope>
    <source>
        <strain evidence="12 13">DSM 15382</strain>
    </source>
</reference>
<dbReference type="PRINTS" id="PR00411">
    <property type="entry name" value="PNDRDTASEI"/>
</dbReference>
<dbReference type="PANTHER" id="PTHR43014:SF2">
    <property type="entry name" value="MERCURIC REDUCTASE"/>
    <property type="match status" value="1"/>
</dbReference>
<evidence type="ECO:0000259" key="10">
    <source>
        <dbReference type="Pfam" id="PF02852"/>
    </source>
</evidence>
<comment type="cofactor">
    <cofactor evidence="1">
        <name>FAD</name>
        <dbReference type="ChEBI" id="CHEBI:57692"/>
    </cofactor>
</comment>
<evidence type="ECO:0000256" key="5">
    <source>
        <dbReference type="ARBA" id="ARBA00022857"/>
    </source>
</evidence>
<dbReference type="Pfam" id="PF02852">
    <property type="entry name" value="Pyr_redox_dim"/>
    <property type="match status" value="1"/>
</dbReference>
<keyword evidence="7" id="KW-1015">Disulfide bond</keyword>
<organism evidence="12 13">
    <name type="scientific">Paracraurococcus ruber</name>
    <dbReference type="NCBI Taxonomy" id="77675"/>
    <lineage>
        <taxon>Bacteria</taxon>
        <taxon>Pseudomonadati</taxon>
        <taxon>Pseudomonadota</taxon>
        <taxon>Alphaproteobacteria</taxon>
        <taxon>Acetobacterales</taxon>
        <taxon>Roseomonadaceae</taxon>
        <taxon>Paracraurococcus</taxon>
    </lineage>
</organism>
<keyword evidence="13" id="KW-1185">Reference proteome</keyword>
<dbReference type="PROSITE" id="PS00076">
    <property type="entry name" value="PYRIDINE_REDOX_1"/>
    <property type="match status" value="1"/>
</dbReference>
<dbReference type="InterPro" id="IPR036188">
    <property type="entry name" value="FAD/NAD-bd_sf"/>
</dbReference>
<dbReference type="Proteomes" id="UP000697995">
    <property type="component" value="Unassembled WGS sequence"/>
</dbReference>
<dbReference type="Pfam" id="PF07992">
    <property type="entry name" value="Pyr_redox_2"/>
    <property type="match status" value="1"/>
</dbReference>
<keyword evidence="6 9" id="KW-0560">Oxidoreductase</keyword>
<evidence type="ECO:0000259" key="11">
    <source>
        <dbReference type="Pfam" id="PF07992"/>
    </source>
</evidence>
<evidence type="ECO:0000256" key="8">
    <source>
        <dbReference type="ARBA" id="ARBA00023284"/>
    </source>
</evidence>
<dbReference type="SUPFAM" id="SSF51905">
    <property type="entry name" value="FAD/NAD(P)-binding domain"/>
    <property type="match status" value="1"/>
</dbReference>
<evidence type="ECO:0000313" key="12">
    <source>
        <dbReference type="EMBL" id="MBK1659630.1"/>
    </source>
</evidence>
<evidence type="ECO:0000256" key="3">
    <source>
        <dbReference type="ARBA" id="ARBA00022630"/>
    </source>
</evidence>
<proteinExistence type="inferred from homology"/>
<evidence type="ECO:0000256" key="9">
    <source>
        <dbReference type="RuleBase" id="RU003691"/>
    </source>
</evidence>
<sequence length="477" mass="50256">MSNMVFDVDICVIGAGSAGLSVAAGSAQLGASTVLVERGRMGGDCLNTGCVPSKALLAAGKAARRRRDAAPFGVTYAPPGVDFPAVQRHVQEVIAAIAPNDSVERFEGLGVRVVKGSARFTGPREVAVGGTRIRARRFVVATGSSAAVPPVPGLDQVPFLTNETLFENPELPRHLLVIGGGPIGIEMAQAHRALGAEVTVLEAARILPKDDPELVALLRQRLETDGIAIREGARLARVELGVDGELAAVLDTEHGEERVAGSHLLVAAGRRPNLVGLGLEAAGIAHGPRGITVDARLRTSNRRVFAIGDVAGGPQFTHVAGYHAGIVIRNALFLLPARVDYRAMPWVTYTEPELAQVGLTEAAARTAHVEDVVVLRWPFQENDRAQAERETFGLVKAVTTRSGRILGASILGAGAGELIQVWVLAIGQGLNIKALAGMIAPYPTLGEASKRAAGSFFTPKLFGERTRRLVHRLARLG</sequence>
<evidence type="ECO:0000256" key="2">
    <source>
        <dbReference type="ARBA" id="ARBA00007532"/>
    </source>
</evidence>
<dbReference type="Gene3D" id="3.50.50.60">
    <property type="entry name" value="FAD/NAD(P)-binding domain"/>
    <property type="match status" value="2"/>
</dbReference>
<protein>
    <submittedName>
        <fullName evidence="12">Dihydrolipoamide dehydrogenase</fullName>
    </submittedName>
</protein>
<evidence type="ECO:0000256" key="6">
    <source>
        <dbReference type="ARBA" id="ARBA00023002"/>
    </source>
</evidence>
<dbReference type="Gene3D" id="3.30.390.30">
    <property type="match status" value="1"/>
</dbReference>
<dbReference type="SUPFAM" id="SSF55424">
    <property type="entry name" value="FAD/NAD-linked reductases, dimerisation (C-terminal) domain"/>
    <property type="match status" value="1"/>
</dbReference>
<dbReference type="PRINTS" id="PR00368">
    <property type="entry name" value="FADPNR"/>
</dbReference>
<dbReference type="EMBL" id="NRSG01000113">
    <property type="protein sequence ID" value="MBK1659630.1"/>
    <property type="molecule type" value="Genomic_DNA"/>
</dbReference>
<feature type="domain" description="Pyridine nucleotide-disulphide oxidoreductase dimerisation" evidence="10">
    <location>
        <begin position="344"/>
        <end position="452"/>
    </location>
</feature>